<gene>
    <name evidence="1" type="ORF">MA16_Dca026629</name>
</gene>
<evidence type="ECO:0008006" key="3">
    <source>
        <dbReference type="Google" id="ProtNLM"/>
    </source>
</evidence>
<organism evidence="1 2">
    <name type="scientific">Dendrobium catenatum</name>
    <dbReference type="NCBI Taxonomy" id="906689"/>
    <lineage>
        <taxon>Eukaryota</taxon>
        <taxon>Viridiplantae</taxon>
        <taxon>Streptophyta</taxon>
        <taxon>Embryophyta</taxon>
        <taxon>Tracheophyta</taxon>
        <taxon>Spermatophyta</taxon>
        <taxon>Magnoliopsida</taxon>
        <taxon>Liliopsida</taxon>
        <taxon>Asparagales</taxon>
        <taxon>Orchidaceae</taxon>
        <taxon>Epidendroideae</taxon>
        <taxon>Malaxideae</taxon>
        <taxon>Dendrobiinae</taxon>
        <taxon>Dendrobium</taxon>
    </lineage>
</organism>
<protein>
    <recommendedName>
        <fullName evidence="3">SAWADEE domain-containing protein</fullName>
    </recommendedName>
</protein>
<evidence type="ECO:0000313" key="1">
    <source>
        <dbReference type="EMBL" id="PKU69810.1"/>
    </source>
</evidence>
<keyword evidence="2" id="KW-1185">Reference proteome</keyword>
<dbReference type="AlphaFoldDB" id="A0A2I0W2C0"/>
<dbReference type="EMBL" id="KZ502996">
    <property type="protein sequence ID" value="PKU69810.1"/>
    <property type="molecule type" value="Genomic_DNA"/>
</dbReference>
<sequence>MSTKHQVDADKVSPIMDFRAMDEVWYSVRLRYDNNQLLVMYCDFPLESDEIYSVEGFTNIVVVAGQELRCDIRTAMRANIDGDTLLKMISAVLVTVARQELRCGSQAPTIADSPPPSSPLFLRQVVGSRAQEESSPHPWTADPNIDHGFVFDDQGRKDKTLDAHESSHVLPATGYHSNRLHFVRHLSPSGIAWLLSIFLH</sequence>
<proteinExistence type="predicted"/>
<evidence type="ECO:0000313" key="2">
    <source>
        <dbReference type="Proteomes" id="UP000233837"/>
    </source>
</evidence>
<accession>A0A2I0W2C0</accession>
<name>A0A2I0W2C0_9ASPA</name>
<dbReference type="Proteomes" id="UP000233837">
    <property type="component" value="Unassembled WGS sequence"/>
</dbReference>
<reference evidence="1 2" key="2">
    <citation type="journal article" date="2017" name="Nature">
        <title>The Apostasia genome and the evolution of orchids.</title>
        <authorList>
            <person name="Zhang G.Q."/>
            <person name="Liu K.W."/>
            <person name="Li Z."/>
            <person name="Lohaus R."/>
            <person name="Hsiao Y.Y."/>
            <person name="Niu S.C."/>
            <person name="Wang J.Y."/>
            <person name="Lin Y.C."/>
            <person name="Xu Q."/>
            <person name="Chen L.J."/>
            <person name="Yoshida K."/>
            <person name="Fujiwara S."/>
            <person name="Wang Z.W."/>
            <person name="Zhang Y.Q."/>
            <person name="Mitsuda N."/>
            <person name="Wang M."/>
            <person name="Liu G.H."/>
            <person name="Pecoraro L."/>
            <person name="Huang H.X."/>
            <person name="Xiao X.J."/>
            <person name="Lin M."/>
            <person name="Wu X.Y."/>
            <person name="Wu W.L."/>
            <person name="Chen Y.Y."/>
            <person name="Chang S.B."/>
            <person name="Sakamoto S."/>
            <person name="Ohme-Takagi M."/>
            <person name="Yagi M."/>
            <person name="Zeng S.J."/>
            <person name="Shen C.Y."/>
            <person name="Yeh C.M."/>
            <person name="Luo Y.B."/>
            <person name="Tsai W.C."/>
            <person name="Van de Peer Y."/>
            <person name="Liu Z.J."/>
        </authorList>
    </citation>
    <scope>NUCLEOTIDE SEQUENCE [LARGE SCALE GENOMIC DNA]</scope>
    <source>
        <tissue evidence="1">The whole plant</tissue>
    </source>
</reference>
<reference evidence="1 2" key="1">
    <citation type="journal article" date="2016" name="Sci. Rep.">
        <title>The Dendrobium catenatum Lindl. genome sequence provides insights into polysaccharide synthase, floral development and adaptive evolution.</title>
        <authorList>
            <person name="Zhang G.Q."/>
            <person name="Xu Q."/>
            <person name="Bian C."/>
            <person name="Tsai W.C."/>
            <person name="Yeh C.M."/>
            <person name="Liu K.W."/>
            <person name="Yoshida K."/>
            <person name="Zhang L.S."/>
            <person name="Chang S.B."/>
            <person name="Chen F."/>
            <person name="Shi Y."/>
            <person name="Su Y.Y."/>
            <person name="Zhang Y.Q."/>
            <person name="Chen L.J."/>
            <person name="Yin Y."/>
            <person name="Lin M."/>
            <person name="Huang H."/>
            <person name="Deng H."/>
            <person name="Wang Z.W."/>
            <person name="Zhu S.L."/>
            <person name="Zhao X."/>
            <person name="Deng C."/>
            <person name="Niu S.C."/>
            <person name="Huang J."/>
            <person name="Wang M."/>
            <person name="Liu G.H."/>
            <person name="Yang H.J."/>
            <person name="Xiao X.J."/>
            <person name="Hsiao Y.Y."/>
            <person name="Wu W.L."/>
            <person name="Chen Y.Y."/>
            <person name="Mitsuda N."/>
            <person name="Ohme-Takagi M."/>
            <person name="Luo Y.B."/>
            <person name="Van de Peer Y."/>
            <person name="Liu Z.J."/>
        </authorList>
    </citation>
    <scope>NUCLEOTIDE SEQUENCE [LARGE SCALE GENOMIC DNA]</scope>
    <source>
        <tissue evidence="1">The whole plant</tissue>
    </source>
</reference>